<organism evidence="1">
    <name type="scientific">mine drainage metagenome</name>
    <dbReference type="NCBI Taxonomy" id="410659"/>
    <lineage>
        <taxon>unclassified sequences</taxon>
        <taxon>metagenomes</taxon>
        <taxon>ecological metagenomes</taxon>
    </lineage>
</organism>
<comment type="caution">
    <text evidence="1">The sequence shown here is derived from an EMBL/GenBank/DDBJ whole genome shotgun (WGS) entry which is preliminary data.</text>
</comment>
<evidence type="ECO:0000313" key="1">
    <source>
        <dbReference type="EMBL" id="OIQ72069.1"/>
    </source>
</evidence>
<sequence>MPTPLWVRGIGRERLAGVLDAVASLVGVDVVGLAVGEPRQALVRILRRELARGAADRVAVRFASTLEALEIQCADAAAAAPVRRRASVRPAALFDKRTPARAATESPPNLRARNGCLLLKKYFKYMINPP</sequence>
<gene>
    <name evidence="1" type="ORF">GALL_463100</name>
</gene>
<protein>
    <submittedName>
        <fullName evidence="1">Uncharacterized protein</fullName>
    </submittedName>
</protein>
<proteinExistence type="predicted"/>
<accession>A0A1J5Q7Z8</accession>
<name>A0A1J5Q7Z8_9ZZZZ</name>
<dbReference type="EMBL" id="MLJW01003434">
    <property type="protein sequence ID" value="OIQ72069.1"/>
    <property type="molecule type" value="Genomic_DNA"/>
</dbReference>
<reference evidence="1" key="1">
    <citation type="submission" date="2016-10" db="EMBL/GenBank/DDBJ databases">
        <title>Sequence of Gallionella enrichment culture.</title>
        <authorList>
            <person name="Poehlein A."/>
            <person name="Muehling M."/>
            <person name="Daniel R."/>
        </authorList>
    </citation>
    <scope>NUCLEOTIDE SEQUENCE</scope>
</reference>
<dbReference type="AlphaFoldDB" id="A0A1J5Q7Z8"/>